<evidence type="ECO:0000313" key="27">
    <source>
        <dbReference type="RefSeq" id="XP_015279080.1"/>
    </source>
</evidence>
<keyword evidence="11" id="KW-0832">Ubl conjugation</keyword>
<evidence type="ECO:0000256" key="22">
    <source>
        <dbReference type="SAM" id="Phobius"/>
    </source>
</evidence>
<evidence type="ECO:0000256" key="17">
    <source>
        <dbReference type="ARBA" id="ARBA00039394"/>
    </source>
</evidence>
<keyword evidence="6 22" id="KW-0812">Transmembrane</keyword>
<evidence type="ECO:0000256" key="14">
    <source>
        <dbReference type="ARBA" id="ARBA00023065"/>
    </source>
</evidence>
<dbReference type="Pfam" id="PF21116">
    <property type="entry name" value="EF-hand_Zip"/>
    <property type="match status" value="1"/>
</dbReference>
<accession>A0ABM1KZE3</accession>
<keyword evidence="12" id="KW-0864">Zinc transport</keyword>
<proteinExistence type="inferred from homology"/>
<evidence type="ECO:0000256" key="7">
    <source>
        <dbReference type="ARBA" id="ARBA00022723"/>
    </source>
</evidence>
<keyword evidence="26" id="KW-1185">Reference proteome</keyword>
<evidence type="ECO:0000256" key="13">
    <source>
        <dbReference type="ARBA" id="ARBA00022989"/>
    </source>
</evidence>
<dbReference type="InterPro" id="IPR041137">
    <property type="entry name" value="ZIP4_N"/>
</dbReference>
<organism evidence="26 27">
    <name type="scientific">Gekko japonicus</name>
    <name type="common">Schlegel's Japanese gecko</name>
    <dbReference type="NCBI Taxonomy" id="146911"/>
    <lineage>
        <taxon>Eukaryota</taxon>
        <taxon>Metazoa</taxon>
        <taxon>Chordata</taxon>
        <taxon>Craniata</taxon>
        <taxon>Vertebrata</taxon>
        <taxon>Euteleostomi</taxon>
        <taxon>Lepidosauria</taxon>
        <taxon>Squamata</taxon>
        <taxon>Bifurcata</taxon>
        <taxon>Gekkota</taxon>
        <taxon>Gekkonidae</taxon>
        <taxon>Gekkoninae</taxon>
        <taxon>Gekko</taxon>
    </lineage>
</organism>
<dbReference type="GeneID" id="107120825"/>
<evidence type="ECO:0000256" key="12">
    <source>
        <dbReference type="ARBA" id="ARBA00022906"/>
    </source>
</evidence>
<dbReference type="InterPro" id="IPR049406">
    <property type="entry name" value="ZIP4_12_EF-hand"/>
</dbReference>
<evidence type="ECO:0000256" key="9">
    <source>
        <dbReference type="ARBA" id="ARBA00022753"/>
    </source>
</evidence>
<feature type="chain" id="PRO_5046061518" description="Zinc transporter ZIP4" evidence="23">
    <location>
        <begin position="16"/>
        <end position="751"/>
    </location>
</feature>
<evidence type="ECO:0000256" key="10">
    <source>
        <dbReference type="ARBA" id="ARBA00022833"/>
    </source>
</evidence>
<feature type="transmembrane region" description="Helical" evidence="22">
    <location>
        <begin position="691"/>
        <end position="710"/>
    </location>
</feature>
<feature type="compositionally biased region" description="Basic and acidic residues" evidence="21">
    <location>
        <begin position="250"/>
        <end position="352"/>
    </location>
</feature>
<keyword evidence="5" id="KW-1003">Cell membrane</keyword>
<comment type="similarity">
    <text evidence="3">Belongs to the ZIP transporter (TC 2.A.5) family.</text>
</comment>
<evidence type="ECO:0000256" key="4">
    <source>
        <dbReference type="ARBA" id="ARBA00022448"/>
    </source>
</evidence>
<evidence type="ECO:0000256" key="3">
    <source>
        <dbReference type="ARBA" id="ARBA00006939"/>
    </source>
</evidence>
<feature type="transmembrane region" description="Helical" evidence="22">
    <location>
        <begin position="464"/>
        <end position="486"/>
    </location>
</feature>
<keyword evidence="13 22" id="KW-1133">Transmembrane helix</keyword>
<dbReference type="Pfam" id="PF18292">
    <property type="entry name" value="ZIP4_domain"/>
    <property type="match status" value="1"/>
</dbReference>
<evidence type="ECO:0000256" key="15">
    <source>
        <dbReference type="ARBA" id="ARBA00023136"/>
    </source>
</evidence>
<feature type="domain" description="Zinc transporter ZIP4 N-terminal" evidence="24">
    <location>
        <begin position="56"/>
        <end position="207"/>
    </location>
</feature>
<evidence type="ECO:0000256" key="23">
    <source>
        <dbReference type="SAM" id="SignalP"/>
    </source>
</evidence>
<feature type="transmembrane region" description="Helical" evidence="22">
    <location>
        <begin position="511"/>
        <end position="528"/>
    </location>
</feature>
<keyword evidence="14" id="KW-0406">Ion transport</keyword>
<evidence type="ECO:0000256" key="16">
    <source>
        <dbReference type="ARBA" id="ARBA00034634"/>
    </source>
</evidence>
<keyword evidence="4" id="KW-0813">Transport</keyword>
<dbReference type="PANTHER" id="PTHR12191:SF21">
    <property type="entry name" value="ZINC TRANSPORTER ZIP4"/>
    <property type="match status" value="1"/>
</dbReference>
<evidence type="ECO:0000256" key="8">
    <source>
        <dbReference type="ARBA" id="ARBA00022729"/>
    </source>
</evidence>
<keyword evidence="15 22" id="KW-0472">Membrane</keyword>
<evidence type="ECO:0000256" key="19">
    <source>
        <dbReference type="ARBA" id="ARBA00042777"/>
    </source>
</evidence>
<keyword evidence="7" id="KW-0479">Metal-binding</keyword>
<keyword evidence="8 23" id="KW-0732">Signal</keyword>
<keyword evidence="9" id="KW-0967">Endosome</keyword>
<feature type="domain" description="Zinc transporter ZIP4/12 EF-hand" evidence="25">
    <location>
        <begin position="341"/>
        <end position="413"/>
    </location>
</feature>
<feature type="signal peptide" evidence="23">
    <location>
        <begin position="1"/>
        <end position="15"/>
    </location>
</feature>
<evidence type="ECO:0000256" key="20">
    <source>
        <dbReference type="ARBA" id="ARBA00055808"/>
    </source>
</evidence>
<feature type="transmembrane region" description="Helical" evidence="22">
    <location>
        <begin position="663"/>
        <end position="685"/>
    </location>
</feature>
<dbReference type="InterPro" id="IPR050799">
    <property type="entry name" value="ZIP_Transporter"/>
</dbReference>
<evidence type="ECO:0000256" key="5">
    <source>
        <dbReference type="ARBA" id="ARBA00022475"/>
    </source>
</evidence>
<protein>
    <recommendedName>
        <fullName evidence="17">Zinc transporter ZIP4</fullName>
    </recommendedName>
    <alternativeName>
        <fullName evidence="19">Solute carrier family 39 member 4</fullName>
    </alternativeName>
    <alternativeName>
        <fullName evidence="18">Zrt- and Irt-like protein 4</fullName>
    </alternativeName>
</protein>
<sequence>MRLLALLLLVRLAGAGPHDPRHHDGHHEEEEGARLALARLLASGEGALPPGAVEALLNIAAARVQCPAGPCGKCISAADIFALTGKKPPADNASLASSELLPFSSGLVFYFSDPVEACQEVAEGHWVAAVHAFQAKFLGGNPAGGPTQEKVAELMGTIQRNTVSRESCAGVGQILENSTAISRRVASDPAGRVLAAVAHHVLKGGCFHALPSERYFVDYIYWRYGNETHNLTLADLSKMMIQLNVGPEAAHADHDHSDAEHDHAHDDHAHDGHTHDGHTHDSHANDGHVHDHPHEDATHSHHDGHDHGDHEDHHHGNETDHHHGNETDHHHGNETDHHHGNETDHHHGDETVRHRRSLPSSGEQDLQYKIWDTVCLSSSDLFEIYGIEDGAGASRADFTRLSPALVQQQLSKACSAPRASPAGGRLSDLERYLYGSLATLLICLCALFGIVVLLCTACISTYQYVIQTFVSLAVGSLTGDAMLHLIPKFLGLHSHGEGHTHDHHEAEDPNVLWKLLAVLGGFYLFFLLEKFFILLGHSDCEEVPGKGHQCDHGMSLQLYQDEMKRRKQEKGASQADLVGAEEVDFNPMRKKERTREMMMLPYMITIGDAIHNFADGLAIGAAFSSSWKTGLATSLAVLCHELPHELGDFAALLHSGLSVKRALLLNFLSALTAFIGLYIALSVSTGEEFEAWVFTVATGLFLYVALCDMLPALMNVKDKRPWLLFALQNLGLLAGWGILLLLSVFEENITL</sequence>
<keyword evidence="10" id="KW-0862">Zinc</keyword>
<evidence type="ECO:0000259" key="25">
    <source>
        <dbReference type="Pfam" id="PF21116"/>
    </source>
</evidence>
<evidence type="ECO:0000259" key="24">
    <source>
        <dbReference type="Pfam" id="PF18292"/>
    </source>
</evidence>
<feature type="transmembrane region" description="Helical" evidence="22">
    <location>
        <begin position="432"/>
        <end position="457"/>
    </location>
</feature>
<evidence type="ECO:0000256" key="21">
    <source>
        <dbReference type="SAM" id="MobiDB-lite"/>
    </source>
</evidence>
<comment type="function">
    <text evidence="20">Selective transporter that mediates the uptake of Zn(2+). Plays an essential role for dietary zinc uptake from small intestine. The Zn(2+) uniporter activity is regulated by zinc availability. Also exhibits polyspecific binding and transport of Cu(2+), Cd(2+) and possibly Ni(2+) but at higher concentrations.</text>
</comment>
<gene>
    <name evidence="27" type="primary">SLC39A4</name>
</gene>
<comment type="subcellular location">
    <subcellularLocation>
        <location evidence="2">Apical cell membrane</location>
        <topology evidence="2">Multi-pass membrane protein</topology>
    </subcellularLocation>
    <subcellularLocation>
        <location evidence="1">Recycling endosome membrane</location>
        <topology evidence="1">Multi-pass membrane protein</topology>
    </subcellularLocation>
</comment>
<dbReference type="InterPro" id="IPR003689">
    <property type="entry name" value="ZIP"/>
</dbReference>
<comment type="catalytic activity">
    <reaction evidence="16">
        <text>Zn(2+)(in) = Zn(2+)(out)</text>
        <dbReference type="Rhea" id="RHEA:29351"/>
        <dbReference type="ChEBI" id="CHEBI:29105"/>
    </reaction>
</comment>
<dbReference type="PANTHER" id="PTHR12191">
    <property type="entry name" value="SOLUTE CARRIER FAMILY 39"/>
    <property type="match status" value="1"/>
</dbReference>
<name>A0ABM1KZE3_GEKJA</name>
<evidence type="ECO:0000256" key="1">
    <source>
        <dbReference type="ARBA" id="ARBA00004195"/>
    </source>
</evidence>
<evidence type="ECO:0000313" key="26">
    <source>
        <dbReference type="Proteomes" id="UP000694871"/>
    </source>
</evidence>
<dbReference type="Pfam" id="PF02535">
    <property type="entry name" value="Zip"/>
    <property type="match status" value="1"/>
</dbReference>
<dbReference type="RefSeq" id="XP_015279080.1">
    <property type="nucleotide sequence ID" value="XM_015423594.1"/>
</dbReference>
<feature type="region of interest" description="Disordered" evidence="21">
    <location>
        <begin position="248"/>
        <end position="363"/>
    </location>
</feature>
<reference evidence="27" key="1">
    <citation type="submission" date="2025-08" db="UniProtKB">
        <authorList>
            <consortium name="RefSeq"/>
        </authorList>
    </citation>
    <scope>IDENTIFICATION</scope>
</reference>
<feature type="transmembrane region" description="Helical" evidence="22">
    <location>
        <begin position="722"/>
        <end position="745"/>
    </location>
</feature>
<evidence type="ECO:0000256" key="2">
    <source>
        <dbReference type="ARBA" id="ARBA00004424"/>
    </source>
</evidence>
<dbReference type="Proteomes" id="UP000694871">
    <property type="component" value="Unplaced"/>
</dbReference>
<evidence type="ECO:0000256" key="6">
    <source>
        <dbReference type="ARBA" id="ARBA00022692"/>
    </source>
</evidence>
<evidence type="ECO:0000256" key="11">
    <source>
        <dbReference type="ARBA" id="ARBA00022843"/>
    </source>
</evidence>
<evidence type="ECO:0000256" key="18">
    <source>
        <dbReference type="ARBA" id="ARBA00041703"/>
    </source>
</evidence>